<dbReference type="Gene3D" id="3.50.20.20">
    <property type="entry name" value="Janus/Ocnus"/>
    <property type="match status" value="1"/>
</dbReference>
<evidence type="ECO:0000256" key="1">
    <source>
        <dbReference type="ARBA" id="ARBA00002508"/>
    </source>
</evidence>
<dbReference type="GeneID" id="115626375"/>
<proteinExistence type="inferred from homology"/>
<dbReference type="AlphaFoldDB" id="A0A6J2TLZ2"/>
<dbReference type="SUPFAM" id="SSF143724">
    <property type="entry name" value="PHP14-like"/>
    <property type="match status" value="1"/>
</dbReference>
<dbReference type="GO" id="GO:0030154">
    <property type="term" value="P:cell differentiation"/>
    <property type="evidence" value="ECO:0007669"/>
    <property type="project" value="UniProtKB-KW"/>
</dbReference>
<dbReference type="GO" id="GO:0005829">
    <property type="term" value="C:cytosol"/>
    <property type="evidence" value="ECO:0007669"/>
    <property type="project" value="TreeGrafter"/>
</dbReference>
<gene>
    <name evidence="8" type="primary">LOC115626375</name>
</gene>
<dbReference type="GO" id="GO:0007548">
    <property type="term" value="P:sex differentiation"/>
    <property type="evidence" value="ECO:0007669"/>
    <property type="project" value="UniProtKB-KW"/>
</dbReference>
<feature type="active site" description="Proton acceptor" evidence="5">
    <location>
        <position position="71"/>
    </location>
</feature>
<sequence length="145" mass="16551">MNKVRNVLTVPNCGTMLRLARGYGQSAKLVKLPKVDIPTGKFRYLMIMAYIHGETRTARTLIRGYKNIENHLEGYDKVQAEVHDKDLCTQCLGGGWMDHDDCHKVISIWGKSKVLGKADHREAKDILKKVYPGYTFKYEKGGMDY</sequence>
<evidence type="ECO:0000313" key="8">
    <source>
        <dbReference type="RefSeq" id="XP_030377591.1"/>
    </source>
</evidence>
<reference evidence="8" key="1">
    <citation type="submission" date="2025-08" db="UniProtKB">
        <authorList>
            <consortium name="RefSeq"/>
        </authorList>
    </citation>
    <scope>IDENTIFICATION</scope>
    <source>
        <strain evidence="8">11010-0011.00</strain>
        <tissue evidence="8">Whole body</tissue>
    </source>
</reference>
<comment type="function">
    <text evidence="1">JanA and janB regulate somatic sex differentiation.</text>
</comment>
<evidence type="ECO:0000256" key="2">
    <source>
        <dbReference type="ARBA" id="ARBA00010971"/>
    </source>
</evidence>
<dbReference type="PANTHER" id="PTHR12258">
    <property type="entry name" value="JANUS-A/JANUS-B"/>
    <property type="match status" value="1"/>
</dbReference>
<keyword evidence="7" id="KW-1185">Reference proteome</keyword>
<name>A0A6J2TLZ2_DROLE</name>
<dbReference type="InterPro" id="IPR007702">
    <property type="entry name" value="Janus"/>
</dbReference>
<evidence type="ECO:0000256" key="5">
    <source>
        <dbReference type="PIRSR" id="PIRSR607702-1"/>
    </source>
</evidence>
<evidence type="ECO:0000256" key="4">
    <source>
        <dbReference type="ARBA" id="ARBA00022928"/>
    </source>
</evidence>
<accession>A0A6J2TLZ2</accession>
<organism evidence="7 8">
    <name type="scientific">Drosophila lebanonensis</name>
    <name type="common">Fruit fly</name>
    <name type="synonym">Scaptodrosophila lebanonensis</name>
    <dbReference type="NCBI Taxonomy" id="7225"/>
    <lineage>
        <taxon>Eukaryota</taxon>
        <taxon>Metazoa</taxon>
        <taxon>Ecdysozoa</taxon>
        <taxon>Arthropoda</taxon>
        <taxon>Hexapoda</taxon>
        <taxon>Insecta</taxon>
        <taxon>Pterygota</taxon>
        <taxon>Neoptera</taxon>
        <taxon>Endopterygota</taxon>
        <taxon>Diptera</taxon>
        <taxon>Brachycera</taxon>
        <taxon>Muscomorpha</taxon>
        <taxon>Ephydroidea</taxon>
        <taxon>Drosophilidae</taxon>
        <taxon>Scaptodrosophila</taxon>
    </lineage>
</organism>
<dbReference type="Proteomes" id="UP000504634">
    <property type="component" value="Unplaced"/>
</dbReference>
<dbReference type="Pfam" id="PF05005">
    <property type="entry name" value="Ocnus"/>
    <property type="match status" value="1"/>
</dbReference>
<keyword evidence="4" id="KW-0726">Sexual differentiation</keyword>
<feature type="binding site" evidence="6">
    <location>
        <position position="43"/>
    </location>
    <ligand>
        <name>substrate</name>
    </ligand>
</feature>
<dbReference type="RefSeq" id="XP_030377591.1">
    <property type="nucleotide sequence ID" value="XM_030521731.1"/>
</dbReference>
<evidence type="ECO:0000313" key="7">
    <source>
        <dbReference type="Proteomes" id="UP000504634"/>
    </source>
</evidence>
<protein>
    <submittedName>
        <fullName evidence="8">Sex-regulated protein janus-B</fullName>
    </submittedName>
</protein>
<evidence type="ECO:0000256" key="6">
    <source>
        <dbReference type="PIRSR" id="PIRSR607702-2"/>
    </source>
</evidence>
<keyword evidence="3" id="KW-0221">Differentiation</keyword>
<comment type="similarity">
    <text evidence="2">Belongs to the janus family.</text>
</comment>
<dbReference type="InterPro" id="IPR038596">
    <property type="entry name" value="Janus_sf"/>
</dbReference>
<dbReference type="PANTHER" id="PTHR12258:SF5">
    <property type="entry name" value="BCDNA.GH02250-RELATED"/>
    <property type="match status" value="1"/>
</dbReference>
<evidence type="ECO:0000256" key="3">
    <source>
        <dbReference type="ARBA" id="ARBA00022782"/>
    </source>
</evidence>
<dbReference type="GO" id="GO:0101006">
    <property type="term" value="F:protein histidine phosphatase activity"/>
    <property type="evidence" value="ECO:0007669"/>
    <property type="project" value="TreeGrafter"/>
</dbReference>